<comment type="similarity">
    <text evidence="2">Belongs to the bacterial solute-binding protein SsuA/TauA family.</text>
</comment>
<protein>
    <submittedName>
        <fullName evidence="5">ABC-type nitrate/sulfonate/bicarbonate transport systems periplasmic components-like protein</fullName>
    </submittedName>
</protein>
<feature type="chain" id="PRO_5002898509" evidence="4">
    <location>
        <begin position="28"/>
        <end position="366"/>
    </location>
</feature>
<dbReference type="OrthoDB" id="9814375at2"/>
<keyword evidence="3 4" id="KW-0732">Signal</keyword>
<evidence type="ECO:0000256" key="2">
    <source>
        <dbReference type="ARBA" id="ARBA00010742"/>
    </source>
</evidence>
<evidence type="ECO:0000313" key="6">
    <source>
        <dbReference type="Proteomes" id="UP000006443"/>
    </source>
</evidence>
<feature type="signal peptide" evidence="4">
    <location>
        <begin position="1"/>
        <end position="27"/>
    </location>
</feature>
<name>C0GG29_DETAL</name>
<evidence type="ECO:0000313" key="5">
    <source>
        <dbReference type="EMBL" id="EEG77718.1"/>
    </source>
</evidence>
<evidence type="ECO:0000256" key="4">
    <source>
        <dbReference type="SAM" id="SignalP"/>
    </source>
</evidence>
<keyword evidence="6" id="KW-1185">Reference proteome</keyword>
<dbReference type="PANTHER" id="PTHR30024">
    <property type="entry name" value="ALIPHATIC SULFONATES-BINDING PROTEIN-RELATED"/>
    <property type="match status" value="1"/>
</dbReference>
<dbReference type="SUPFAM" id="SSF53850">
    <property type="entry name" value="Periplasmic binding protein-like II"/>
    <property type="match status" value="1"/>
</dbReference>
<dbReference type="Proteomes" id="UP000006443">
    <property type="component" value="Unassembled WGS sequence"/>
</dbReference>
<dbReference type="eggNOG" id="COG0715">
    <property type="taxonomic scope" value="Bacteria"/>
</dbReference>
<dbReference type="STRING" id="555088.DealDRAFT_1438"/>
<comment type="caution">
    <text evidence="5">The sequence shown here is derived from an EMBL/GenBank/DDBJ whole genome shotgun (WGS) entry which is preliminary data.</text>
</comment>
<dbReference type="PROSITE" id="PS51257">
    <property type="entry name" value="PROKAR_LIPOPROTEIN"/>
    <property type="match status" value="1"/>
</dbReference>
<comment type="subcellular location">
    <subcellularLocation>
        <location evidence="1">Periplasm</location>
    </subcellularLocation>
</comment>
<dbReference type="EMBL" id="ACJM01000006">
    <property type="protein sequence ID" value="EEG77718.1"/>
    <property type="molecule type" value="Genomic_DNA"/>
</dbReference>
<dbReference type="Gene3D" id="3.40.190.10">
    <property type="entry name" value="Periplasmic binding protein-like II"/>
    <property type="match status" value="2"/>
</dbReference>
<evidence type="ECO:0000256" key="1">
    <source>
        <dbReference type="ARBA" id="ARBA00004418"/>
    </source>
</evidence>
<gene>
    <name evidence="5" type="ORF">DealDRAFT_1438</name>
</gene>
<dbReference type="RefSeq" id="WP_008516179.1">
    <property type="nucleotide sequence ID" value="NZ_ACJM01000006.1"/>
</dbReference>
<organism evidence="5 6">
    <name type="scientific">Dethiobacter alkaliphilus AHT 1</name>
    <dbReference type="NCBI Taxonomy" id="555088"/>
    <lineage>
        <taxon>Bacteria</taxon>
        <taxon>Bacillati</taxon>
        <taxon>Bacillota</taxon>
        <taxon>Dethiobacteria</taxon>
        <taxon>Dethiobacterales</taxon>
        <taxon>Dethiobacteraceae</taxon>
        <taxon>Dethiobacter</taxon>
    </lineage>
</organism>
<dbReference type="PANTHER" id="PTHR30024:SF47">
    <property type="entry name" value="TAURINE-BINDING PERIPLASMIC PROTEIN"/>
    <property type="match status" value="1"/>
</dbReference>
<dbReference type="GO" id="GO:0042597">
    <property type="term" value="C:periplasmic space"/>
    <property type="evidence" value="ECO:0007669"/>
    <property type="project" value="UniProtKB-SubCell"/>
</dbReference>
<reference evidence="5 6" key="1">
    <citation type="submission" date="2009-02" db="EMBL/GenBank/DDBJ databases">
        <title>Sequencing of the draft genome and assembly of Dethiobacter alkaliphilus AHT 1.</title>
        <authorList>
            <consortium name="US DOE Joint Genome Institute (JGI-PGF)"/>
            <person name="Lucas S."/>
            <person name="Copeland A."/>
            <person name="Lapidus A."/>
            <person name="Glavina del Rio T."/>
            <person name="Dalin E."/>
            <person name="Tice H."/>
            <person name="Bruce D."/>
            <person name="Goodwin L."/>
            <person name="Pitluck S."/>
            <person name="Larimer F."/>
            <person name="Land M.L."/>
            <person name="Hauser L."/>
            <person name="Muyzer G."/>
        </authorList>
    </citation>
    <scope>NUCLEOTIDE SEQUENCE [LARGE SCALE GENOMIC DNA]</scope>
    <source>
        <strain evidence="5 6">AHT 1</strain>
    </source>
</reference>
<dbReference type="AlphaFoldDB" id="C0GG29"/>
<accession>C0GG29</accession>
<sequence>MRKWFAFLVVVLLGVSLAGCGGSGAGAEDGTVLEDLTEVRIAYIAMPLASPQALMEEETGLFEELLGELGVTVEWVQTRGRDGTGPLMDNLEVDFIYIPANNSSSYISETSQFGGSDNFRIIAGSALNKDGNVLVGGPFVDSLVELDGMTVGIVNYSYVEEYMLNRQLETVGLSTEFIGGTVKVEHTDWIHTFNENFEAGEYDAITTRAANLDNVLDRVPEAKEIIRLNEGNMFGEYVPQVMLLARRDYIESYPQVVKAMLRAHVRATLAAEQAGAEVLGQKSMERYTYYFEEVLEAEDYPSYPLEHFVRTYQNALPTYDPDIAFFEDVYQYMSAAGHLDKSFEQMLNYNLLNEVLAEEGLAEVTK</sequence>
<proteinExistence type="inferred from homology"/>
<evidence type="ECO:0000256" key="3">
    <source>
        <dbReference type="ARBA" id="ARBA00022729"/>
    </source>
</evidence>